<gene>
    <name evidence="9" type="ORF">SAMN05661010_00699</name>
</gene>
<dbReference type="EMBL" id="FNGI01000001">
    <property type="protein sequence ID" value="SDK99430.1"/>
    <property type="molecule type" value="Genomic_DNA"/>
</dbReference>
<dbReference type="InterPro" id="IPR045621">
    <property type="entry name" value="BPD_transp_1_N"/>
</dbReference>
<keyword evidence="2 7" id="KW-0813">Transport</keyword>
<evidence type="ECO:0000256" key="4">
    <source>
        <dbReference type="ARBA" id="ARBA00022692"/>
    </source>
</evidence>
<evidence type="ECO:0000256" key="7">
    <source>
        <dbReference type="RuleBase" id="RU363032"/>
    </source>
</evidence>
<dbReference type="PROSITE" id="PS50928">
    <property type="entry name" value="ABC_TM1"/>
    <property type="match status" value="1"/>
</dbReference>
<sequence>MIAFLIKRLFHAFLVMFVISVISFAIQDNLGDPIQQMVGQSVPESEREALREELGLNDPFLVQYVRFAKNAMHFDFGYSYFYNQPTTEVILRHLPATLELVAATTLLIVLLSVPIGVYSAIRPRALLARFFMGVSTVGISIPVFLTAIVLIQIFAIGVTFTPFPSETGWGSWLNDLISTDGGMPAYGRGHELTHVFGTWYTNFAGWDSLIYLVLPAVSLASIMLPLFIRLIRAEMLEVLQSEYVKFAKAKGIGMRRIYFLHALKNTMLPVITVGGVQIGTLVAYTILTETVFQWPGMGLMFLDAIERSDIPLIVTYLMVVGLIFVITNTLVDLIYGLVNPTVKLTGKPA</sequence>
<organism evidence="9 10">
    <name type="scientific">Modicisalibacter muralis</name>
    <dbReference type="NCBI Taxonomy" id="119000"/>
    <lineage>
        <taxon>Bacteria</taxon>
        <taxon>Pseudomonadati</taxon>
        <taxon>Pseudomonadota</taxon>
        <taxon>Gammaproteobacteria</taxon>
        <taxon>Oceanospirillales</taxon>
        <taxon>Halomonadaceae</taxon>
        <taxon>Modicisalibacter</taxon>
    </lineage>
</organism>
<evidence type="ECO:0000313" key="10">
    <source>
        <dbReference type="Proteomes" id="UP000198654"/>
    </source>
</evidence>
<accession>A0A1G9GFG6</accession>
<dbReference type="InterPro" id="IPR035906">
    <property type="entry name" value="MetI-like_sf"/>
</dbReference>
<dbReference type="Proteomes" id="UP000198654">
    <property type="component" value="Unassembled WGS sequence"/>
</dbReference>
<evidence type="ECO:0000256" key="5">
    <source>
        <dbReference type="ARBA" id="ARBA00022989"/>
    </source>
</evidence>
<comment type="similarity">
    <text evidence="7">Belongs to the binding-protein-dependent transport system permease family.</text>
</comment>
<reference evidence="9 10" key="1">
    <citation type="submission" date="2016-10" db="EMBL/GenBank/DDBJ databases">
        <authorList>
            <person name="de Groot N.N."/>
        </authorList>
    </citation>
    <scope>NUCLEOTIDE SEQUENCE [LARGE SCALE GENOMIC DNA]</scope>
    <source>
        <strain evidence="9 10">DSM 14789</strain>
    </source>
</reference>
<evidence type="ECO:0000259" key="8">
    <source>
        <dbReference type="PROSITE" id="PS50928"/>
    </source>
</evidence>
<comment type="subcellular location">
    <subcellularLocation>
        <location evidence="1 7">Cell membrane</location>
        <topology evidence="1 7">Multi-pass membrane protein</topology>
    </subcellularLocation>
</comment>
<feature type="transmembrane region" description="Helical" evidence="7">
    <location>
        <begin position="130"/>
        <end position="155"/>
    </location>
</feature>
<evidence type="ECO:0000256" key="3">
    <source>
        <dbReference type="ARBA" id="ARBA00022475"/>
    </source>
</evidence>
<keyword evidence="10" id="KW-1185">Reference proteome</keyword>
<dbReference type="AlphaFoldDB" id="A0A1G9GFG6"/>
<dbReference type="RefSeq" id="WP_089725498.1">
    <property type="nucleotide sequence ID" value="NZ_FNGI01000001.1"/>
</dbReference>
<dbReference type="PANTHER" id="PTHR43163">
    <property type="entry name" value="DIPEPTIDE TRANSPORT SYSTEM PERMEASE PROTEIN DPPB-RELATED"/>
    <property type="match status" value="1"/>
</dbReference>
<evidence type="ECO:0000313" key="9">
    <source>
        <dbReference type="EMBL" id="SDK99430.1"/>
    </source>
</evidence>
<protein>
    <submittedName>
        <fullName evidence="9">Peptide/nickel transport system permease protein</fullName>
    </submittedName>
</protein>
<evidence type="ECO:0000256" key="6">
    <source>
        <dbReference type="ARBA" id="ARBA00023136"/>
    </source>
</evidence>
<dbReference type="Gene3D" id="1.10.3720.10">
    <property type="entry name" value="MetI-like"/>
    <property type="match status" value="1"/>
</dbReference>
<dbReference type="OrthoDB" id="9805855at2"/>
<dbReference type="GO" id="GO:0005886">
    <property type="term" value="C:plasma membrane"/>
    <property type="evidence" value="ECO:0007669"/>
    <property type="project" value="UniProtKB-SubCell"/>
</dbReference>
<keyword evidence="3" id="KW-1003">Cell membrane</keyword>
<dbReference type="PANTHER" id="PTHR43163:SF2">
    <property type="entry name" value="ABC TRANSPORTER PERMEASE PROTEIN"/>
    <property type="match status" value="1"/>
</dbReference>
<dbReference type="CDD" id="cd06261">
    <property type="entry name" value="TM_PBP2"/>
    <property type="match status" value="1"/>
</dbReference>
<evidence type="ECO:0000256" key="2">
    <source>
        <dbReference type="ARBA" id="ARBA00022448"/>
    </source>
</evidence>
<feature type="transmembrane region" description="Helical" evidence="7">
    <location>
        <begin position="266"/>
        <end position="287"/>
    </location>
</feature>
<dbReference type="GO" id="GO:0055085">
    <property type="term" value="P:transmembrane transport"/>
    <property type="evidence" value="ECO:0007669"/>
    <property type="project" value="InterPro"/>
</dbReference>
<feature type="transmembrane region" description="Helical" evidence="7">
    <location>
        <begin position="209"/>
        <end position="231"/>
    </location>
</feature>
<dbReference type="Pfam" id="PF19300">
    <property type="entry name" value="BPD_transp_1_N"/>
    <property type="match status" value="1"/>
</dbReference>
<proteinExistence type="inferred from homology"/>
<feature type="transmembrane region" description="Helical" evidence="7">
    <location>
        <begin position="100"/>
        <end position="118"/>
    </location>
</feature>
<feature type="transmembrane region" description="Helical" evidence="7">
    <location>
        <begin position="310"/>
        <end position="338"/>
    </location>
</feature>
<evidence type="ECO:0000256" key="1">
    <source>
        <dbReference type="ARBA" id="ARBA00004651"/>
    </source>
</evidence>
<keyword evidence="6 7" id="KW-0472">Membrane</keyword>
<name>A0A1G9GFG6_9GAMM</name>
<dbReference type="SUPFAM" id="SSF161098">
    <property type="entry name" value="MetI-like"/>
    <property type="match status" value="1"/>
</dbReference>
<keyword evidence="4 7" id="KW-0812">Transmembrane</keyword>
<keyword evidence="5 7" id="KW-1133">Transmembrane helix</keyword>
<feature type="domain" description="ABC transmembrane type-1" evidence="8">
    <location>
        <begin position="94"/>
        <end position="335"/>
    </location>
</feature>
<dbReference type="STRING" id="119000.SAMN05661010_00699"/>
<dbReference type="Pfam" id="PF00528">
    <property type="entry name" value="BPD_transp_1"/>
    <property type="match status" value="1"/>
</dbReference>
<feature type="transmembrane region" description="Helical" evidence="7">
    <location>
        <begin position="9"/>
        <end position="27"/>
    </location>
</feature>
<dbReference type="InterPro" id="IPR000515">
    <property type="entry name" value="MetI-like"/>
</dbReference>